<accession>A0ACD0NT23</accession>
<reference evidence="1 2" key="1">
    <citation type="journal article" date="2018" name="Mol. Biol. Evol.">
        <title>Broad Genomic Sampling Reveals a Smut Pathogenic Ancestry of the Fungal Clade Ustilaginomycotina.</title>
        <authorList>
            <person name="Kijpornyongpan T."/>
            <person name="Mondo S.J."/>
            <person name="Barry K."/>
            <person name="Sandor L."/>
            <person name="Lee J."/>
            <person name="Lipzen A."/>
            <person name="Pangilinan J."/>
            <person name="LaButti K."/>
            <person name="Hainaut M."/>
            <person name="Henrissat B."/>
            <person name="Grigoriev I.V."/>
            <person name="Spatafora J.W."/>
            <person name="Aime M.C."/>
        </authorList>
    </citation>
    <scope>NUCLEOTIDE SEQUENCE [LARGE SCALE GENOMIC DNA]</scope>
    <source>
        <strain evidence="1 2">SA 807</strain>
    </source>
</reference>
<dbReference type="EMBL" id="KZ820113">
    <property type="protein sequence ID" value="PWN48992.1"/>
    <property type="molecule type" value="Genomic_DNA"/>
</dbReference>
<proteinExistence type="predicted"/>
<protein>
    <submittedName>
        <fullName evidence="1">Uncharacterized protein</fullName>
    </submittedName>
</protein>
<dbReference type="Proteomes" id="UP000245626">
    <property type="component" value="Unassembled WGS sequence"/>
</dbReference>
<organism evidence="1 2">
    <name type="scientific">Violaceomyces palustris</name>
    <dbReference type="NCBI Taxonomy" id="1673888"/>
    <lineage>
        <taxon>Eukaryota</taxon>
        <taxon>Fungi</taxon>
        <taxon>Dikarya</taxon>
        <taxon>Basidiomycota</taxon>
        <taxon>Ustilaginomycotina</taxon>
        <taxon>Ustilaginomycetes</taxon>
        <taxon>Violaceomycetales</taxon>
        <taxon>Violaceomycetaceae</taxon>
        <taxon>Violaceomyces</taxon>
    </lineage>
</organism>
<keyword evidence="2" id="KW-1185">Reference proteome</keyword>
<evidence type="ECO:0000313" key="1">
    <source>
        <dbReference type="EMBL" id="PWN48992.1"/>
    </source>
</evidence>
<sequence>MVMMTAHPQPSSSSSSKATKSTTPLDQNVKPSTLPLPDHLPQPNSTDLLTAISHIQSLIPLLDFRPPSNLNHQSLAHNFPPPESFQPGLSNLIPSLLLPLNPTRPNLNRSQDTLAMAMGLPNVTLSDHQEAIKRYRLSVDHALRLSEELVRRCTDMNGAGMALLLAEKIMARGEGRVVGEGKERPSNLTGGDGSDQQRQDGRGGDDESERLLRVRKRRRALLEQERGLTPSQVCGNGNGMGYGTAFGEVGFNAHSDGPSSSQVGYQGVGGGGGVPMTNQPSLALQRKQPFDPTLNTTTGNGDDQRRSPREAERVTLSEHVRKRYPDLTSMSEYMRFINSILLSSKSSSVGTLHHQPNRSLRDEKSLTDWKVRARLERFQDRCRGRSSSTQLEQVASSSSSSHGVIQVEVRNTCRTFVSFTATQDQQGDGRWRMIVSKVNALSPQEMDIDEVEKSNAGTSRSYSSSRYPYFRDLSNRFLTRAMERQSSSPRVSSNADGEGGEKGPTTSTAVVRKGDEEREEEDDPFFNLTQTLMDVSQLGGLSPLSLPMNW</sequence>
<name>A0ACD0NT23_9BASI</name>
<evidence type="ECO:0000313" key="2">
    <source>
        <dbReference type="Proteomes" id="UP000245626"/>
    </source>
</evidence>
<gene>
    <name evidence="1" type="ORF">IE53DRAFT_380900</name>
</gene>